<dbReference type="PRINTS" id="PR00111">
    <property type="entry name" value="ABHYDROLASE"/>
</dbReference>
<gene>
    <name evidence="3" type="ORF">KC19_7G116000</name>
</gene>
<dbReference type="InterPro" id="IPR000073">
    <property type="entry name" value="AB_hydrolase_1"/>
</dbReference>
<dbReference type="SUPFAM" id="SSF53474">
    <property type="entry name" value="alpha/beta-Hydrolases"/>
    <property type="match status" value="1"/>
</dbReference>
<dbReference type="AlphaFoldDB" id="A0A8T0H594"/>
<dbReference type="FunFam" id="3.40.50.1820:FF:000054">
    <property type="entry name" value="Alpha/beta-Hydrolases superfamily protein"/>
    <property type="match status" value="1"/>
</dbReference>
<dbReference type="InterPro" id="IPR029058">
    <property type="entry name" value="AB_hydrolase_fold"/>
</dbReference>
<dbReference type="PANTHER" id="PTHR11614">
    <property type="entry name" value="PHOSPHOLIPASE-RELATED"/>
    <property type="match status" value="1"/>
</dbReference>
<accession>A0A8T0H594</accession>
<evidence type="ECO:0000313" key="4">
    <source>
        <dbReference type="Proteomes" id="UP000822688"/>
    </source>
</evidence>
<evidence type="ECO:0000313" key="3">
    <source>
        <dbReference type="EMBL" id="KAG0567171.1"/>
    </source>
</evidence>
<dbReference type="InterPro" id="IPR022742">
    <property type="entry name" value="Hydrolase_4"/>
</dbReference>
<organism evidence="3 4">
    <name type="scientific">Ceratodon purpureus</name>
    <name type="common">Fire moss</name>
    <name type="synonym">Dicranum purpureum</name>
    <dbReference type="NCBI Taxonomy" id="3225"/>
    <lineage>
        <taxon>Eukaryota</taxon>
        <taxon>Viridiplantae</taxon>
        <taxon>Streptophyta</taxon>
        <taxon>Embryophyta</taxon>
        <taxon>Bryophyta</taxon>
        <taxon>Bryophytina</taxon>
        <taxon>Bryopsida</taxon>
        <taxon>Dicranidae</taxon>
        <taxon>Pseudoditrichales</taxon>
        <taxon>Ditrichaceae</taxon>
        <taxon>Ceratodon</taxon>
    </lineage>
</organism>
<feature type="transmembrane region" description="Helical" evidence="1">
    <location>
        <begin position="28"/>
        <end position="49"/>
    </location>
</feature>
<name>A0A8T0H594_CERPU</name>
<evidence type="ECO:0000259" key="2">
    <source>
        <dbReference type="Pfam" id="PF12146"/>
    </source>
</evidence>
<keyword evidence="1" id="KW-1133">Transmembrane helix</keyword>
<keyword evidence="1" id="KW-0812">Transmembrane</keyword>
<sequence length="424" mass="47438">MELPSWDTSQGDLLRFCMGATSRGLPVVLLIVVSFYGSWLWSLLTSTLAQAQKIKSAKKDHRLELDDAIMRRSVRDEFFRNNKNFDYNCNSSKGDKEKGLNVTESFVKNSKGMEIFVKSWEPADFGQLHGLIFLCLGYGDSVTFYAEGLARALAVAGYGVYGMDYPGFGMSEGLHGYIPNMGNLVDDIIEQYQTIKDRAELRGLPCFVYGESMGGALALRTHLKAPTMWDGAILAAPMCKIVESMYPSPIMVQVLTKLAQVIPKAKLVSINDIMKVGFRDEVKRKHANLNPVFYVGYTRLGTGVQLLRTADYVEKRMHEVSLPMLVLHGTQDQVTDPSVSKLLCDKAKSTDKTLRLYEDAWHGILQGEPDNRIHVVMKDIISWLDARASPKAGFQQLSEEELEERVRSAVPSLINFGRLDQTMG</sequence>
<dbReference type="Gene3D" id="3.40.50.1820">
    <property type="entry name" value="alpha/beta hydrolase"/>
    <property type="match status" value="1"/>
</dbReference>
<dbReference type="EMBL" id="CM026428">
    <property type="protein sequence ID" value="KAG0567171.1"/>
    <property type="molecule type" value="Genomic_DNA"/>
</dbReference>
<evidence type="ECO:0000256" key="1">
    <source>
        <dbReference type="SAM" id="Phobius"/>
    </source>
</evidence>
<reference evidence="3" key="1">
    <citation type="submission" date="2020-06" db="EMBL/GenBank/DDBJ databases">
        <title>WGS assembly of Ceratodon purpureus strain R40.</title>
        <authorList>
            <person name="Carey S.B."/>
            <person name="Jenkins J."/>
            <person name="Shu S."/>
            <person name="Lovell J.T."/>
            <person name="Sreedasyam A."/>
            <person name="Maumus F."/>
            <person name="Tiley G.P."/>
            <person name="Fernandez-Pozo N."/>
            <person name="Barry K."/>
            <person name="Chen C."/>
            <person name="Wang M."/>
            <person name="Lipzen A."/>
            <person name="Daum C."/>
            <person name="Saski C.A."/>
            <person name="Payton A.C."/>
            <person name="Mcbreen J.C."/>
            <person name="Conrad R.E."/>
            <person name="Kollar L.M."/>
            <person name="Olsson S."/>
            <person name="Huttunen S."/>
            <person name="Landis J.B."/>
            <person name="Wickett N.J."/>
            <person name="Johnson M.G."/>
            <person name="Rensing S.A."/>
            <person name="Grimwood J."/>
            <person name="Schmutz J."/>
            <person name="Mcdaniel S.F."/>
        </authorList>
    </citation>
    <scope>NUCLEOTIDE SEQUENCE</scope>
    <source>
        <strain evidence="3">R40</strain>
    </source>
</reference>
<comment type="caution">
    <text evidence="3">The sequence shown here is derived from an EMBL/GenBank/DDBJ whole genome shotgun (WGS) entry which is preliminary data.</text>
</comment>
<dbReference type="Pfam" id="PF12146">
    <property type="entry name" value="Hydrolase_4"/>
    <property type="match status" value="1"/>
</dbReference>
<keyword evidence="1" id="KW-0472">Membrane</keyword>
<dbReference type="Proteomes" id="UP000822688">
    <property type="component" value="Chromosome 7"/>
</dbReference>
<protein>
    <recommendedName>
        <fullName evidence="2">Serine aminopeptidase S33 domain-containing protein</fullName>
    </recommendedName>
</protein>
<keyword evidence="4" id="KW-1185">Reference proteome</keyword>
<dbReference type="InterPro" id="IPR051044">
    <property type="entry name" value="MAG_DAG_Lipase"/>
</dbReference>
<proteinExistence type="predicted"/>
<feature type="domain" description="Serine aminopeptidase S33" evidence="2">
    <location>
        <begin position="128"/>
        <end position="369"/>
    </location>
</feature>